<organism evidence="1 2">
    <name type="scientific">Fusarium albosuccineum</name>
    <dbReference type="NCBI Taxonomy" id="1237068"/>
    <lineage>
        <taxon>Eukaryota</taxon>
        <taxon>Fungi</taxon>
        <taxon>Dikarya</taxon>
        <taxon>Ascomycota</taxon>
        <taxon>Pezizomycotina</taxon>
        <taxon>Sordariomycetes</taxon>
        <taxon>Hypocreomycetidae</taxon>
        <taxon>Hypocreales</taxon>
        <taxon>Nectriaceae</taxon>
        <taxon>Fusarium</taxon>
        <taxon>Fusarium decemcellulare species complex</taxon>
    </lineage>
</organism>
<proteinExistence type="predicted"/>
<evidence type="ECO:0000313" key="2">
    <source>
        <dbReference type="Proteomes" id="UP000554235"/>
    </source>
</evidence>
<name>A0A8H4KZ39_9HYPO</name>
<reference evidence="1 2" key="1">
    <citation type="submission" date="2020-01" db="EMBL/GenBank/DDBJ databases">
        <title>Identification and distribution of gene clusters putatively required for synthesis of sphingolipid metabolism inhibitors in phylogenetically diverse species of the filamentous fungus Fusarium.</title>
        <authorList>
            <person name="Kim H.-S."/>
            <person name="Busman M."/>
            <person name="Brown D.W."/>
            <person name="Divon H."/>
            <person name="Uhlig S."/>
            <person name="Proctor R.H."/>
        </authorList>
    </citation>
    <scope>NUCLEOTIDE SEQUENCE [LARGE SCALE GENOMIC DNA]</scope>
    <source>
        <strain evidence="1 2">NRRL 20459</strain>
    </source>
</reference>
<accession>A0A8H4KZ39</accession>
<sequence>MASLDLDFMYKLVRPIGRERVALVTLNSAESREEGFLRGALDRRSRRADWPRPPKDAVATDDDDTFSRNLGYRLFDQKRGDDAYMLIFRTRIDRLTIRHLGYVFWAVARIRSPAVHEKLVAAQHAPTNDFHLVFRRKKSVEARLEGVKLPRDQMKRIEKEFGSPVLGN</sequence>
<comment type="caution">
    <text evidence="1">The sequence shown here is derived from an EMBL/GenBank/DDBJ whole genome shotgun (WGS) entry which is preliminary data.</text>
</comment>
<dbReference type="Proteomes" id="UP000554235">
    <property type="component" value="Unassembled WGS sequence"/>
</dbReference>
<dbReference type="AlphaFoldDB" id="A0A8H4KZ39"/>
<protein>
    <submittedName>
        <fullName evidence="1">Uncharacterized protein</fullName>
    </submittedName>
</protein>
<dbReference type="EMBL" id="JAADYS010002365">
    <property type="protein sequence ID" value="KAF4458735.1"/>
    <property type="molecule type" value="Genomic_DNA"/>
</dbReference>
<keyword evidence="2" id="KW-1185">Reference proteome</keyword>
<gene>
    <name evidence="1" type="ORF">FALBO_14519</name>
</gene>
<evidence type="ECO:0000313" key="1">
    <source>
        <dbReference type="EMBL" id="KAF4458735.1"/>
    </source>
</evidence>